<gene>
    <name evidence="1" type="ORF">ACFSXZ_33260</name>
</gene>
<sequence length="204" mass="22096">MTHRTDPLAHAQHTAHEWLGVVAARLGTEDRDYAYRTLRAWLHLVRDRLTVDSAVHLAAQLPEYFRGVFYDGWVPSRVPVRYDAAEFTGLFAREAGISAADVPGASGAISTALSELFSPGQLDHVFALMPAGLRGELGGEAPVPPAPRKSPEHLRLNALEDTVLALSEAVAALARGLEELPTEEPARGRVAKAAQEAHRILMAK</sequence>
<organism evidence="1 2">
    <name type="scientific">Amycolatopsis pigmentata</name>
    <dbReference type="NCBI Taxonomy" id="450801"/>
    <lineage>
        <taxon>Bacteria</taxon>
        <taxon>Bacillati</taxon>
        <taxon>Actinomycetota</taxon>
        <taxon>Actinomycetes</taxon>
        <taxon>Pseudonocardiales</taxon>
        <taxon>Pseudonocardiaceae</taxon>
        <taxon>Amycolatopsis</taxon>
    </lineage>
</organism>
<protein>
    <submittedName>
        <fullName evidence="1">DUF2267 domain-containing protein</fullName>
    </submittedName>
</protein>
<name>A0ABW5G1P6_9PSEU</name>
<evidence type="ECO:0000313" key="1">
    <source>
        <dbReference type="EMBL" id="MFD2421209.1"/>
    </source>
</evidence>
<accession>A0ABW5G1P6</accession>
<dbReference type="InterPro" id="IPR018727">
    <property type="entry name" value="DUF2267"/>
</dbReference>
<dbReference type="Pfam" id="PF10025">
    <property type="entry name" value="DUF2267"/>
    <property type="match status" value="1"/>
</dbReference>
<reference evidence="2" key="1">
    <citation type="journal article" date="2019" name="Int. J. Syst. Evol. Microbiol.">
        <title>The Global Catalogue of Microorganisms (GCM) 10K type strain sequencing project: providing services to taxonomists for standard genome sequencing and annotation.</title>
        <authorList>
            <consortium name="The Broad Institute Genomics Platform"/>
            <consortium name="The Broad Institute Genome Sequencing Center for Infectious Disease"/>
            <person name="Wu L."/>
            <person name="Ma J."/>
        </authorList>
    </citation>
    <scope>NUCLEOTIDE SEQUENCE [LARGE SCALE GENOMIC DNA]</scope>
    <source>
        <strain evidence="2">CGMCC 4.7645</strain>
    </source>
</reference>
<evidence type="ECO:0000313" key="2">
    <source>
        <dbReference type="Proteomes" id="UP001597417"/>
    </source>
</evidence>
<dbReference type="Proteomes" id="UP001597417">
    <property type="component" value="Unassembled WGS sequence"/>
</dbReference>
<dbReference type="Gene3D" id="1.10.490.110">
    <property type="entry name" value="Uncharacterized conserved protein DUF2267"/>
    <property type="match status" value="1"/>
</dbReference>
<keyword evidence="2" id="KW-1185">Reference proteome</keyword>
<proteinExistence type="predicted"/>
<dbReference type="InterPro" id="IPR038282">
    <property type="entry name" value="DUF2267_sf"/>
</dbReference>
<comment type="caution">
    <text evidence="1">The sequence shown here is derived from an EMBL/GenBank/DDBJ whole genome shotgun (WGS) entry which is preliminary data.</text>
</comment>
<dbReference type="RefSeq" id="WP_378269664.1">
    <property type="nucleotide sequence ID" value="NZ_JBHUKR010000021.1"/>
</dbReference>
<dbReference type="EMBL" id="JBHUKR010000021">
    <property type="protein sequence ID" value="MFD2421209.1"/>
    <property type="molecule type" value="Genomic_DNA"/>
</dbReference>